<accession>A0A7R6P9T5</accession>
<dbReference type="Proteomes" id="UP000595332">
    <property type="component" value="Chromosome"/>
</dbReference>
<dbReference type="Gene3D" id="3.40.50.1820">
    <property type="entry name" value="alpha/beta hydrolase"/>
    <property type="match status" value="1"/>
</dbReference>
<organism evidence="1 2">
    <name type="scientific">Neptunomonas japonica JAMM 1380</name>
    <dbReference type="NCBI Taxonomy" id="1441457"/>
    <lineage>
        <taxon>Bacteria</taxon>
        <taxon>Pseudomonadati</taxon>
        <taxon>Pseudomonadota</taxon>
        <taxon>Gammaproteobacteria</taxon>
        <taxon>Oceanospirillales</taxon>
        <taxon>Oceanospirillaceae</taxon>
        <taxon>Neptunomonas</taxon>
    </lineage>
</organism>
<name>A0A7R6P9T5_9GAMM</name>
<dbReference type="SUPFAM" id="SSF53474">
    <property type="entry name" value="alpha/beta-Hydrolases"/>
    <property type="match status" value="1"/>
</dbReference>
<dbReference type="InterPro" id="IPR029058">
    <property type="entry name" value="AB_hydrolase_fold"/>
</dbReference>
<evidence type="ECO:0000313" key="2">
    <source>
        <dbReference type="Proteomes" id="UP000595332"/>
    </source>
</evidence>
<dbReference type="RefSeq" id="WP_201349187.1">
    <property type="nucleotide sequence ID" value="NZ_AP014546.1"/>
</dbReference>
<gene>
    <name evidence="1" type="ORF">NEJAP_0537</name>
</gene>
<dbReference type="EMBL" id="AP014546">
    <property type="protein sequence ID" value="BBB28494.1"/>
    <property type="molecule type" value="Genomic_DNA"/>
</dbReference>
<reference evidence="1 2" key="1">
    <citation type="journal article" date="2008" name="Int. J. Syst. Evol. Microbiol.">
        <title>Neptunomonas japonica sp. nov., an Osedax japonicus symbiont-like bacterium isolated from sediment adjacent to sperm whale carcasses off Kagoshima, Japan.</title>
        <authorList>
            <person name="Miyazaki M."/>
            <person name="Nogi Y."/>
            <person name="Fujiwara Y."/>
            <person name="Kawato M."/>
            <person name="Kubokawa K."/>
            <person name="Horikoshi K."/>
        </authorList>
    </citation>
    <scope>NUCLEOTIDE SEQUENCE [LARGE SCALE GENOMIC DNA]</scope>
    <source>
        <strain evidence="1 2">JAMM 1380</strain>
    </source>
</reference>
<evidence type="ECO:0000313" key="1">
    <source>
        <dbReference type="EMBL" id="BBB28494.1"/>
    </source>
</evidence>
<protein>
    <recommendedName>
        <fullName evidence="3">Alpha/beta hydrolase</fullName>
    </recommendedName>
</protein>
<dbReference type="AlphaFoldDB" id="A0A7R6P9T5"/>
<keyword evidence="2" id="KW-1185">Reference proteome</keyword>
<dbReference type="KEGG" id="njp:NEJAP_0537"/>
<proteinExistence type="predicted"/>
<evidence type="ECO:0008006" key="3">
    <source>
        <dbReference type="Google" id="ProtNLM"/>
    </source>
</evidence>
<sequence>MIKSIHIAFTILCIISLEACRSVPSYSERYGIAETLSATKNWNGYNIQTDSFLLRSYSFKDLISTNHITVYIEGDGLAWLSRDQPSSNPTPTNPLALELALSQPKGTAIYLARPCQYVADPSCSQKYWTNMRFASNIVSSVNQAISNLKSKYSASSIELVGYSGGASIASLVAAERDDVTRIISVAGNIDHSAWTAYHKVSPLKGSLNAINSINTLKNIRQQHFVGAEDKTIPAKLMISYLNMYPHDSEVFLTVIDNFDHSCCWIEKWPQLWAELPNKN</sequence>